<dbReference type="InterPro" id="IPR052557">
    <property type="entry name" value="CAP/Cytokinesis_protein"/>
</dbReference>
<evidence type="ECO:0000313" key="2">
    <source>
        <dbReference type="EMBL" id="KGR87182.1"/>
    </source>
</evidence>
<organism evidence="2 3">
    <name type="scientific">Lysinibacillus odysseyi 34hs-1 = NBRC 100172</name>
    <dbReference type="NCBI Taxonomy" id="1220589"/>
    <lineage>
        <taxon>Bacteria</taxon>
        <taxon>Bacillati</taxon>
        <taxon>Bacillota</taxon>
        <taxon>Bacilli</taxon>
        <taxon>Bacillales</taxon>
        <taxon>Bacillaceae</taxon>
        <taxon>Lysinibacillus</taxon>
    </lineage>
</organism>
<sequence>MLKRITFLVILVVFAKPVYDEASKFLTDRVPAENVTVETAEPIKAERTSDQQLIETANQTEQIAQATKPAKVENVEQLAEAFFYHFSRLDTEFTIEYRGSTAEIERLLTKATEEAAQRDTYIAGHLSNREMEYEYSKTKATIRVKQSYLTNLQQEKAVESMVDSIVSTAQPEEMTDFEKVKFVNDYIVKNTEYSEESIASSHSAYAVAYEGKGVCQGYALFAQKLLEALGMESMYVVGEVYTGGHAWNLVKVDGEWYHLDTTWNDPVPDRGNGVRYDYFLLNDRDMRVDHSWEAAAYPKAESSTYSFMHVVQDSYEFGDDIYFSHSEDENKLYKLNKTTGKMTKVADVRALYIVGAGDWLYFSNYSKGAYLSKIRMDGTELTTLFKEEVKDLFIEGDYVYFTAESGAKKVAIEGNI</sequence>
<dbReference type="InterPro" id="IPR002931">
    <property type="entry name" value="Transglutaminase-like"/>
</dbReference>
<keyword evidence="3" id="KW-1185">Reference proteome</keyword>
<accession>A0A0A3JJK6</accession>
<evidence type="ECO:0000313" key="3">
    <source>
        <dbReference type="Proteomes" id="UP000030437"/>
    </source>
</evidence>
<dbReference type="PANTHER" id="PTHR46333">
    <property type="entry name" value="CYTOKINESIS PROTEIN 3"/>
    <property type="match status" value="1"/>
</dbReference>
<name>A0A0A3JJK6_9BACI</name>
<dbReference type="InterPro" id="IPR038765">
    <property type="entry name" value="Papain-like_cys_pep_sf"/>
</dbReference>
<dbReference type="eggNOG" id="COG5279">
    <property type="taxonomic scope" value="Bacteria"/>
</dbReference>
<evidence type="ECO:0000259" key="1">
    <source>
        <dbReference type="SMART" id="SM00460"/>
    </source>
</evidence>
<comment type="caution">
    <text evidence="2">The sequence shown here is derived from an EMBL/GenBank/DDBJ whole genome shotgun (WGS) entry which is preliminary data.</text>
</comment>
<dbReference type="AlphaFoldDB" id="A0A0A3JJK6"/>
<proteinExistence type="predicted"/>
<feature type="domain" description="Transglutaminase-like" evidence="1">
    <location>
        <begin position="207"/>
        <end position="263"/>
    </location>
</feature>
<gene>
    <name evidence="2" type="ORF">CD32_03915</name>
</gene>
<protein>
    <submittedName>
        <fullName evidence="2">S-layer protein</fullName>
    </submittedName>
</protein>
<dbReference type="EMBL" id="JPVP01000048">
    <property type="protein sequence ID" value="KGR87182.1"/>
    <property type="molecule type" value="Genomic_DNA"/>
</dbReference>
<dbReference type="RefSeq" id="WP_036151485.1">
    <property type="nucleotide sequence ID" value="NZ_AVCX01000015.1"/>
</dbReference>
<dbReference type="PANTHER" id="PTHR46333:SF2">
    <property type="entry name" value="CYTOKINESIS PROTEIN 3"/>
    <property type="match status" value="1"/>
</dbReference>
<dbReference type="Proteomes" id="UP000030437">
    <property type="component" value="Unassembled WGS sequence"/>
</dbReference>
<dbReference type="GO" id="GO:0005737">
    <property type="term" value="C:cytoplasm"/>
    <property type="evidence" value="ECO:0007669"/>
    <property type="project" value="TreeGrafter"/>
</dbReference>
<reference evidence="2 3" key="1">
    <citation type="submission" date="2014-02" db="EMBL/GenBank/DDBJ databases">
        <title>Draft genome sequence of Lysinibacillus odysseyi NBRC 100172.</title>
        <authorList>
            <person name="Zhang F."/>
            <person name="Wang G."/>
            <person name="Zhang L."/>
        </authorList>
    </citation>
    <scope>NUCLEOTIDE SEQUENCE [LARGE SCALE GENOMIC DNA]</scope>
    <source>
        <strain evidence="2 3">NBRC 100172</strain>
    </source>
</reference>
<dbReference type="STRING" id="1220589.CD32_03915"/>
<dbReference type="Pfam" id="PF01841">
    <property type="entry name" value="Transglut_core"/>
    <property type="match status" value="1"/>
</dbReference>
<dbReference type="Gene3D" id="3.10.620.30">
    <property type="match status" value="1"/>
</dbReference>
<dbReference type="InterPro" id="IPR032485">
    <property type="entry name" value="LRP1-like_beta_prop"/>
</dbReference>
<dbReference type="SMART" id="SM00460">
    <property type="entry name" value="TGc"/>
    <property type="match status" value="1"/>
</dbReference>
<dbReference type="Pfam" id="PF16472">
    <property type="entry name" value="DUF5050"/>
    <property type="match status" value="1"/>
</dbReference>
<dbReference type="SUPFAM" id="SSF63825">
    <property type="entry name" value="YWTD domain"/>
    <property type="match status" value="1"/>
</dbReference>
<dbReference type="OrthoDB" id="9788327at2"/>
<dbReference type="SUPFAM" id="SSF54001">
    <property type="entry name" value="Cysteine proteinases"/>
    <property type="match status" value="1"/>
</dbReference>